<organism evidence="1">
    <name type="scientific">viral metagenome</name>
    <dbReference type="NCBI Taxonomy" id="1070528"/>
    <lineage>
        <taxon>unclassified sequences</taxon>
        <taxon>metagenomes</taxon>
        <taxon>organismal metagenomes</taxon>
    </lineage>
</organism>
<dbReference type="EMBL" id="MN740551">
    <property type="protein sequence ID" value="QHS77500.1"/>
    <property type="molecule type" value="Genomic_DNA"/>
</dbReference>
<reference evidence="1" key="1">
    <citation type="journal article" date="2020" name="Nature">
        <title>Giant virus diversity and host interactions through global metagenomics.</title>
        <authorList>
            <person name="Schulz F."/>
            <person name="Roux S."/>
            <person name="Paez-Espino D."/>
            <person name="Jungbluth S."/>
            <person name="Walsh D.A."/>
            <person name="Denef V.J."/>
            <person name="McMahon K.D."/>
            <person name="Konstantinidis K.T."/>
            <person name="Eloe-Fadrosh E.A."/>
            <person name="Kyrpides N.C."/>
            <person name="Woyke T."/>
        </authorList>
    </citation>
    <scope>NUCLEOTIDE SEQUENCE</scope>
    <source>
        <strain evidence="1">GVMAG-S-1004661-13</strain>
    </source>
</reference>
<evidence type="ECO:0000313" key="1">
    <source>
        <dbReference type="EMBL" id="QHS77500.1"/>
    </source>
</evidence>
<sequence>MYAYKDIFKKHSGEVHEIVNEVLLFYTSYGFKWGSGIKKGLISKATTNDFKDEFDKMLMSLSSKYSHFTKNILKKFFSEFTNSKMFERIYYRTNPMKEYDSDDFHAGITNNERNEFLNSFWNGLNKLIFYHKEKLNEKTYLVAIFSMTH</sequence>
<name>A0A6C0ADF6_9ZZZZ</name>
<protein>
    <submittedName>
        <fullName evidence="1">Uncharacterized protein</fullName>
    </submittedName>
</protein>
<proteinExistence type="predicted"/>
<dbReference type="AlphaFoldDB" id="A0A6C0ADF6"/>
<accession>A0A6C0ADF6</accession>